<feature type="region of interest" description="Disordered" evidence="6">
    <location>
        <begin position="116"/>
        <end position="231"/>
    </location>
</feature>
<feature type="compositionally biased region" description="Basic and acidic residues" evidence="6">
    <location>
        <begin position="490"/>
        <end position="522"/>
    </location>
</feature>
<evidence type="ECO:0000256" key="4">
    <source>
        <dbReference type="ARBA" id="ARBA00023163"/>
    </source>
</evidence>
<accession>A0A0G4GLI1</accession>
<dbReference type="Proteomes" id="UP000041254">
    <property type="component" value="Unassembled WGS sequence"/>
</dbReference>
<feature type="domain" description="AP2/ERF" evidence="7">
    <location>
        <begin position="222"/>
        <end position="271"/>
    </location>
</feature>
<feature type="compositionally biased region" description="Polar residues" evidence="6">
    <location>
        <begin position="72"/>
        <end position="84"/>
    </location>
</feature>
<protein>
    <recommendedName>
        <fullName evidence="7">AP2/ERF domain-containing protein</fullName>
    </recommendedName>
</protein>
<evidence type="ECO:0000256" key="1">
    <source>
        <dbReference type="ARBA" id="ARBA00004123"/>
    </source>
</evidence>
<keyword evidence="4" id="KW-0804">Transcription</keyword>
<feature type="compositionally biased region" description="Basic and acidic residues" evidence="6">
    <location>
        <begin position="270"/>
        <end position="279"/>
    </location>
</feature>
<dbReference type="VEuPathDB" id="CryptoDB:Vbra_18245"/>
<dbReference type="InterPro" id="IPR001471">
    <property type="entry name" value="AP2/ERF_dom"/>
</dbReference>
<name>A0A0G4GLI1_VITBC</name>
<feature type="compositionally biased region" description="Acidic residues" evidence="6">
    <location>
        <begin position="144"/>
        <end position="187"/>
    </location>
</feature>
<feature type="region of interest" description="Disordered" evidence="6">
    <location>
        <begin position="490"/>
        <end position="529"/>
    </location>
</feature>
<sequence>MWAGRMAWKSSSSVVSGGKGKGKGKKAAGASSSVSANDYEAASTAGASSTRAPTGSGAGDDLDNMTHVGGATQVSGSTDEQMTLSRRHGQGGAGSVASGSVSERMALDDRFAAARSEVMPLNDRLGRKRQARNGAAGGRVGGDPSDDEGGSSDDQGSSDDDDDENDEDYNPPDDNDDDNEDEDDEPESSGSGGDHLSDSTFKQPQATGKPARPATSIHQSTVRGVRFDDKNQRWVANLKEGGNWTKKHFAVSLFGHDEAKAEAEECRLQNEHNNEEAGRPIKSPNKSDVPGVYRDDKQGRWVAVWRENGKQKKDYFSVAKLGEEGARREAIKRRELVEKIWPDQRKSLSAQTACTLSREHKKLIDQLPAKVKGVYFHRVPGYNAWIAHWSVGGKQRSKNFAFSTHDDIEKAYERAVACRKEKEASGAASIQQPVERQSGLTGVSWRKKSKAWVASWYNVSGKQQKRDFRVSAYKDDCEAKAAAIHWRDTMVEQTEREKQDRIAERADRQMSRKRPVDASEGRRLRRKRE</sequence>
<dbReference type="GO" id="GO:0003700">
    <property type="term" value="F:DNA-binding transcription factor activity"/>
    <property type="evidence" value="ECO:0007669"/>
    <property type="project" value="InterPro"/>
</dbReference>
<reference evidence="8 9" key="1">
    <citation type="submission" date="2014-11" db="EMBL/GenBank/DDBJ databases">
        <authorList>
            <person name="Zhu J."/>
            <person name="Qi W."/>
            <person name="Song R."/>
        </authorList>
    </citation>
    <scope>NUCLEOTIDE SEQUENCE [LARGE SCALE GENOMIC DNA]</scope>
</reference>
<feature type="region of interest" description="Disordered" evidence="6">
    <location>
        <begin position="270"/>
        <end position="293"/>
    </location>
</feature>
<dbReference type="Gene3D" id="1.20.5.2050">
    <property type="match status" value="4"/>
</dbReference>
<dbReference type="InParanoid" id="A0A0G4GLI1"/>
<dbReference type="AlphaFoldDB" id="A0A0G4GLI1"/>
<evidence type="ECO:0000313" key="9">
    <source>
        <dbReference type="Proteomes" id="UP000041254"/>
    </source>
</evidence>
<dbReference type="GO" id="GO:0003677">
    <property type="term" value="F:DNA binding"/>
    <property type="evidence" value="ECO:0007669"/>
    <property type="project" value="UniProtKB-KW"/>
</dbReference>
<organism evidence="8 9">
    <name type="scientific">Vitrella brassicaformis (strain CCMP3155)</name>
    <dbReference type="NCBI Taxonomy" id="1169540"/>
    <lineage>
        <taxon>Eukaryota</taxon>
        <taxon>Sar</taxon>
        <taxon>Alveolata</taxon>
        <taxon>Colpodellida</taxon>
        <taxon>Vitrellaceae</taxon>
        <taxon>Vitrella</taxon>
    </lineage>
</organism>
<evidence type="ECO:0000256" key="3">
    <source>
        <dbReference type="ARBA" id="ARBA00023125"/>
    </source>
</evidence>
<keyword evidence="2" id="KW-0805">Transcription regulation</keyword>
<keyword evidence="3" id="KW-0238">DNA-binding</keyword>
<gene>
    <name evidence="8" type="ORF">Vbra_18245</name>
</gene>
<evidence type="ECO:0000256" key="2">
    <source>
        <dbReference type="ARBA" id="ARBA00023015"/>
    </source>
</evidence>
<feature type="domain" description="AP2/ERF" evidence="7">
    <location>
        <begin position="440"/>
        <end position="491"/>
    </location>
</feature>
<feature type="compositionally biased region" description="Low complexity" evidence="6">
    <location>
        <begin position="27"/>
        <end position="55"/>
    </location>
</feature>
<feature type="domain" description="AP2/ERF" evidence="7">
    <location>
        <begin position="288"/>
        <end position="335"/>
    </location>
</feature>
<dbReference type="GO" id="GO:0005634">
    <property type="term" value="C:nucleus"/>
    <property type="evidence" value="ECO:0007669"/>
    <property type="project" value="UniProtKB-SubCell"/>
</dbReference>
<dbReference type="Pfam" id="PF00847">
    <property type="entry name" value="AP2"/>
    <property type="match status" value="3"/>
</dbReference>
<proteinExistence type="predicted"/>
<comment type="subcellular location">
    <subcellularLocation>
        <location evidence="1">Nucleus</location>
    </subcellularLocation>
</comment>
<evidence type="ECO:0000313" key="8">
    <source>
        <dbReference type="EMBL" id="CEM30976.1"/>
    </source>
</evidence>
<dbReference type="EMBL" id="CDMY01000708">
    <property type="protein sequence ID" value="CEM30976.1"/>
    <property type="molecule type" value="Genomic_DNA"/>
</dbReference>
<keyword evidence="9" id="KW-1185">Reference proteome</keyword>
<keyword evidence="5" id="KW-0539">Nucleus</keyword>
<dbReference type="OrthoDB" id="364262at2759"/>
<feature type="region of interest" description="Disordered" evidence="6">
    <location>
        <begin position="1"/>
        <end position="102"/>
    </location>
</feature>
<dbReference type="PhylomeDB" id="A0A0G4GLI1"/>
<evidence type="ECO:0000256" key="6">
    <source>
        <dbReference type="SAM" id="MobiDB-lite"/>
    </source>
</evidence>
<evidence type="ECO:0000256" key="5">
    <source>
        <dbReference type="ARBA" id="ARBA00023242"/>
    </source>
</evidence>
<evidence type="ECO:0000259" key="7">
    <source>
        <dbReference type="Pfam" id="PF00847"/>
    </source>
</evidence>